<protein>
    <submittedName>
        <fullName evidence="5">DNA-binding transcriptional regulator, GntR family</fullName>
    </submittedName>
</protein>
<accession>A0A1H3ZN99</accession>
<evidence type="ECO:0000256" key="3">
    <source>
        <dbReference type="ARBA" id="ARBA00023163"/>
    </source>
</evidence>
<dbReference type="EMBL" id="FNQN01000004">
    <property type="protein sequence ID" value="SEA24734.1"/>
    <property type="molecule type" value="Genomic_DNA"/>
</dbReference>
<dbReference type="Gene3D" id="1.20.120.530">
    <property type="entry name" value="GntR ligand-binding domain-like"/>
    <property type="match status" value="1"/>
</dbReference>
<dbReference type="InterPro" id="IPR008920">
    <property type="entry name" value="TF_FadR/GntR_C"/>
</dbReference>
<dbReference type="InterPro" id="IPR036388">
    <property type="entry name" value="WH-like_DNA-bd_sf"/>
</dbReference>
<dbReference type="CDD" id="cd07377">
    <property type="entry name" value="WHTH_GntR"/>
    <property type="match status" value="1"/>
</dbReference>
<dbReference type="SUPFAM" id="SSF48008">
    <property type="entry name" value="GntR ligand-binding domain-like"/>
    <property type="match status" value="1"/>
</dbReference>
<sequence length="213" mass="24407">MPIVKTTYKDQVVDYVYGLLLDGVLSPGDQLKETLLAEQMGISRAPIREAMKELIMNGLVDYRPQVGNFVPILSPKQIVDSYTTRGVLEGYAVMESCTKFSPEEIDRLDHFLDQMEIYAHKNNHKMVVETGGEFHDLLISKSDNIQLLEYTDRLSLKLHVLFFKNWSKLYSPIEIGQRHRTILESVKLQDRPLIETVIRQHYAETGAKIAALQ</sequence>
<dbReference type="PRINTS" id="PR00035">
    <property type="entry name" value="HTHGNTR"/>
</dbReference>
<dbReference type="AlphaFoldDB" id="A0A1H3ZN99"/>
<evidence type="ECO:0000259" key="4">
    <source>
        <dbReference type="PROSITE" id="PS50949"/>
    </source>
</evidence>
<dbReference type="STRING" id="37625.SAMN05660420_01587"/>
<keyword evidence="3" id="KW-0804">Transcription</keyword>
<evidence type="ECO:0000256" key="1">
    <source>
        <dbReference type="ARBA" id="ARBA00023015"/>
    </source>
</evidence>
<evidence type="ECO:0000313" key="6">
    <source>
        <dbReference type="Proteomes" id="UP000199409"/>
    </source>
</evidence>
<dbReference type="Pfam" id="PF07729">
    <property type="entry name" value="FCD"/>
    <property type="match status" value="1"/>
</dbReference>
<dbReference type="PANTHER" id="PTHR43537:SF5">
    <property type="entry name" value="UXU OPERON TRANSCRIPTIONAL REGULATOR"/>
    <property type="match status" value="1"/>
</dbReference>
<dbReference type="Gene3D" id="1.10.10.10">
    <property type="entry name" value="Winged helix-like DNA-binding domain superfamily/Winged helix DNA-binding domain"/>
    <property type="match status" value="1"/>
</dbReference>
<dbReference type="GO" id="GO:0003677">
    <property type="term" value="F:DNA binding"/>
    <property type="evidence" value="ECO:0007669"/>
    <property type="project" value="UniProtKB-KW"/>
</dbReference>
<dbReference type="InterPro" id="IPR000524">
    <property type="entry name" value="Tscrpt_reg_HTH_GntR"/>
</dbReference>
<dbReference type="SMART" id="SM00345">
    <property type="entry name" value="HTH_GNTR"/>
    <property type="match status" value="1"/>
</dbReference>
<feature type="domain" description="HTH gntR-type" evidence="4">
    <location>
        <begin position="6"/>
        <end position="73"/>
    </location>
</feature>
<evidence type="ECO:0000313" key="5">
    <source>
        <dbReference type="EMBL" id="SEA24734.1"/>
    </source>
</evidence>
<dbReference type="InterPro" id="IPR011711">
    <property type="entry name" value="GntR_C"/>
</dbReference>
<dbReference type="GO" id="GO:0003700">
    <property type="term" value="F:DNA-binding transcription factor activity"/>
    <property type="evidence" value="ECO:0007669"/>
    <property type="project" value="InterPro"/>
</dbReference>
<proteinExistence type="predicted"/>
<dbReference type="Proteomes" id="UP000199409">
    <property type="component" value="Unassembled WGS sequence"/>
</dbReference>
<keyword evidence="2 5" id="KW-0238">DNA-binding</keyword>
<organism evidence="5 6">
    <name type="scientific">Desulfuromusa kysingii</name>
    <dbReference type="NCBI Taxonomy" id="37625"/>
    <lineage>
        <taxon>Bacteria</taxon>
        <taxon>Pseudomonadati</taxon>
        <taxon>Thermodesulfobacteriota</taxon>
        <taxon>Desulfuromonadia</taxon>
        <taxon>Desulfuromonadales</taxon>
        <taxon>Geopsychrobacteraceae</taxon>
        <taxon>Desulfuromusa</taxon>
    </lineage>
</organism>
<reference evidence="5 6" key="1">
    <citation type="submission" date="2016-10" db="EMBL/GenBank/DDBJ databases">
        <authorList>
            <person name="de Groot N.N."/>
        </authorList>
    </citation>
    <scope>NUCLEOTIDE SEQUENCE [LARGE SCALE GENOMIC DNA]</scope>
    <source>
        <strain evidence="5 6">DSM 7343</strain>
    </source>
</reference>
<dbReference type="RefSeq" id="WP_175498302.1">
    <property type="nucleotide sequence ID" value="NZ_FNQN01000004.1"/>
</dbReference>
<dbReference type="PANTHER" id="PTHR43537">
    <property type="entry name" value="TRANSCRIPTIONAL REGULATOR, GNTR FAMILY"/>
    <property type="match status" value="1"/>
</dbReference>
<evidence type="ECO:0000256" key="2">
    <source>
        <dbReference type="ARBA" id="ARBA00023125"/>
    </source>
</evidence>
<dbReference type="Pfam" id="PF00392">
    <property type="entry name" value="GntR"/>
    <property type="match status" value="1"/>
</dbReference>
<dbReference type="InterPro" id="IPR036390">
    <property type="entry name" value="WH_DNA-bd_sf"/>
</dbReference>
<keyword evidence="1" id="KW-0805">Transcription regulation</keyword>
<dbReference type="SMART" id="SM00895">
    <property type="entry name" value="FCD"/>
    <property type="match status" value="1"/>
</dbReference>
<dbReference type="SUPFAM" id="SSF46785">
    <property type="entry name" value="Winged helix' DNA-binding domain"/>
    <property type="match status" value="1"/>
</dbReference>
<dbReference type="PROSITE" id="PS50949">
    <property type="entry name" value="HTH_GNTR"/>
    <property type="match status" value="1"/>
</dbReference>
<gene>
    <name evidence="5" type="ORF">SAMN05660420_01587</name>
</gene>
<keyword evidence="6" id="KW-1185">Reference proteome</keyword>
<name>A0A1H3ZN99_9BACT</name>